<dbReference type="PROSITE" id="PS00138">
    <property type="entry name" value="SUBTILASE_SER"/>
    <property type="match status" value="1"/>
</dbReference>
<dbReference type="Pfam" id="PF00082">
    <property type="entry name" value="Peptidase_S8"/>
    <property type="match status" value="1"/>
</dbReference>
<dbReference type="Gene3D" id="3.50.30.30">
    <property type="match status" value="1"/>
</dbReference>
<protein>
    <submittedName>
        <fullName evidence="10">Uncharacterized protein</fullName>
    </submittedName>
</protein>
<dbReference type="GO" id="GO:0006508">
    <property type="term" value="P:proteolysis"/>
    <property type="evidence" value="ECO:0007669"/>
    <property type="project" value="UniProtKB-KW"/>
</dbReference>
<dbReference type="PROSITE" id="PS51892">
    <property type="entry name" value="SUBTILASE"/>
    <property type="match status" value="1"/>
</dbReference>
<dbReference type="Gene3D" id="3.40.50.200">
    <property type="entry name" value="Peptidase S8/S53 domain"/>
    <property type="match status" value="1"/>
</dbReference>
<feature type="domain" description="Subtilisin-like protease fibronectin type-III" evidence="9">
    <location>
        <begin position="195"/>
        <end position="299"/>
    </location>
</feature>
<dbReference type="PANTHER" id="PTHR10795">
    <property type="entry name" value="PROPROTEIN CONVERTASE SUBTILISIN/KEXIN"/>
    <property type="match status" value="1"/>
</dbReference>
<evidence type="ECO:0000256" key="7">
    <source>
        <dbReference type="PROSITE-ProRule" id="PRU01240"/>
    </source>
</evidence>
<evidence type="ECO:0000256" key="3">
    <source>
        <dbReference type="ARBA" id="ARBA00022670"/>
    </source>
</evidence>
<evidence type="ECO:0000256" key="4">
    <source>
        <dbReference type="ARBA" id="ARBA00022729"/>
    </source>
</evidence>
<dbReference type="Proteomes" id="UP001187192">
    <property type="component" value="Unassembled WGS sequence"/>
</dbReference>
<comment type="caution">
    <text evidence="7">Lacks conserved residue(s) required for the propagation of feature annotation.</text>
</comment>
<evidence type="ECO:0000259" key="9">
    <source>
        <dbReference type="Pfam" id="PF17766"/>
    </source>
</evidence>
<feature type="domain" description="Peptidase S8/S53" evidence="8">
    <location>
        <begin position="21"/>
        <end position="147"/>
    </location>
</feature>
<evidence type="ECO:0000313" key="11">
    <source>
        <dbReference type="Proteomes" id="UP001187192"/>
    </source>
</evidence>
<organism evidence="10 11">
    <name type="scientific">Ficus carica</name>
    <name type="common">Common fig</name>
    <dbReference type="NCBI Taxonomy" id="3494"/>
    <lineage>
        <taxon>Eukaryota</taxon>
        <taxon>Viridiplantae</taxon>
        <taxon>Streptophyta</taxon>
        <taxon>Embryophyta</taxon>
        <taxon>Tracheophyta</taxon>
        <taxon>Spermatophyta</taxon>
        <taxon>Magnoliopsida</taxon>
        <taxon>eudicotyledons</taxon>
        <taxon>Gunneridae</taxon>
        <taxon>Pentapetalae</taxon>
        <taxon>rosids</taxon>
        <taxon>fabids</taxon>
        <taxon>Rosales</taxon>
        <taxon>Moraceae</taxon>
        <taxon>Ficeae</taxon>
        <taxon>Ficus</taxon>
    </lineage>
</organism>
<dbReference type="GO" id="GO:0005576">
    <property type="term" value="C:extracellular region"/>
    <property type="evidence" value="ECO:0007669"/>
    <property type="project" value="UniProtKB-SubCell"/>
</dbReference>
<dbReference type="InterPro" id="IPR000209">
    <property type="entry name" value="Peptidase_S8/S53_dom"/>
</dbReference>
<evidence type="ECO:0000256" key="1">
    <source>
        <dbReference type="ARBA" id="ARBA00004613"/>
    </source>
</evidence>
<dbReference type="SUPFAM" id="SSF52743">
    <property type="entry name" value="Subtilisin-like"/>
    <property type="match status" value="1"/>
</dbReference>
<accession>A0AA87YV66</accession>
<dbReference type="Pfam" id="PF17766">
    <property type="entry name" value="fn3_6"/>
    <property type="match status" value="1"/>
</dbReference>
<keyword evidence="11" id="KW-1185">Reference proteome</keyword>
<keyword evidence="6" id="KW-0720">Serine protease</keyword>
<evidence type="ECO:0000313" key="10">
    <source>
        <dbReference type="EMBL" id="GMN23767.1"/>
    </source>
</evidence>
<dbReference type="Gene3D" id="2.60.40.2310">
    <property type="match status" value="1"/>
</dbReference>
<evidence type="ECO:0000256" key="6">
    <source>
        <dbReference type="ARBA" id="ARBA00022825"/>
    </source>
</evidence>
<proteinExistence type="inferred from homology"/>
<dbReference type="InterPro" id="IPR041469">
    <property type="entry name" value="Subtilisin-like_FN3"/>
</dbReference>
<dbReference type="InterPro" id="IPR045051">
    <property type="entry name" value="SBT"/>
</dbReference>
<keyword evidence="4" id="KW-0732">Signal</keyword>
<dbReference type="EMBL" id="BTGU01005479">
    <property type="protein sequence ID" value="GMN23767.1"/>
    <property type="molecule type" value="Genomic_DNA"/>
</dbReference>
<comment type="caution">
    <text evidence="10">The sequence shown here is derived from an EMBL/GenBank/DDBJ whole genome shotgun (WGS) entry which is preliminary data.</text>
</comment>
<dbReference type="GO" id="GO:0004252">
    <property type="term" value="F:serine-type endopeptidase activity"/>
    <property type="evidence" value="ECO:0007669"/>
    <property type="project" value="InterPro"/>
</dbReference>
<sequence>MKVLQYINQTEKLRAVILPGMTVLQTKPAPVMAAFTSRGPNVVDPNILKPDITAPGVNKLAAWTEEDSPTKLPEDPRFVKYNIISGTSMSCPHIAATAALVRAIHPTWSSAAIRSAIMTTAIQRNNLGLPLNDKDGSLANSFAYGSGHFHPTMAAYPSLVYDASYTDYLLYLCSIGIKNIDPSFKCPAKPPTATDLNYPFLAIPKLNGTVTVNRTVTNVGHPKSTYFFSTIPPSMVSVKAKPSILSFNYVGEKKSFTITITPRSEKRLKTRKINETEEYAFGWYSWTDGSHHVRSPITVSLA</sequence>
<evidence type="ECO:0000259" key="8">
    <source>
        <dbReference type="Pfam" id="PF00082"/>
    </source>
</evidence>
<comment type="similarity">
    <text evidence="2 7">Belongs to the peptidase S8 family.</text>
</comment>
<keyword evidence="3" id="KW-0645">Protease</keyword>
<keyword evidence="5" id="KW-0378">Hydrolase</keyword>
<reference evidence="10" key="1">
    <citation type="submission" date="2023-07" db="EMBL/GenBank/DDBJ databases">
        <title>draft genome sequence of fig (Ficus carica).</title>
        <authorList>
            <person name="Takahashi T."/>
            <person name="Nishimura K."/>
        </authorList>
    </citation>
    <scope>NUCLEOTIDE SEQUENCE</scope>
</reference>
<evidence type="ECO:0000256" key="5">
    <source>
        <dbReference type="ARBA" id="ARBA00022801"/>
    </source>
</evidence>
<evidence type="ECO:0000256" key="2">
    <source>
        <dbReference type="ARBA" id="ARBA00011073"/>
    </source>
</evidence>
<name>A0AA87YV66_FICCA</name>
<dbReference type="InterPro" id="IPR023828">
    <property type="entry name" value="Peptidase_S8_Ser-AS"/>
</dbReference>
<dbReference type="AlphaFoldDB" id="A0AA87YV66"/>
<dbReference type="InterPro" id="IPR036852">
    <property type="entry name" value="Peptidase_S8/S53_dom_sf"/>
</dbReference>
<comment type="subcellular location">
    <subcellularLocation>
        <location evidence="1">Secreted</location>
    </subcellularLocation>
</comment>
<gene>
    <name evidence="10" type="ORF">TIFTF001_047588</name>
</gene>